<dbReference type="Gene3D" id="1.20.1250.20">
    <property type="entry name" value="MFS general substrate transporter like domains"/>
    <property type="match status" value="2"/>
</dbReference>
<evidence type="ECO:0000256" key="1">
    <source>
        <dbReference type="ARBA" id="ARBA00004141"/>
    </source>
</evidence>
<feature type="transmembrane region" description="Helical" evidence="4">
    <location>
        <begin position="373"/>
        <end position="400"/>
    </location>
</feature>
<dbReference type="EMBL" id="NCSJ02000187">
    <property type="protein sequence ID" value="RFU27835.1"/>
    <property type="molecule type" value="Genomic_DNA"/>
</dbReference>
<keyword evidence="4" id="KW-1133">Transmembrane helix</keyword>
<dbReference type="InterPro" id="IPR036259">
    <property type="entry name" value="MFS_trans_sf"/>
</dbReference>
<feature type="transmembrane region" description="Helical" evidence="4">
    <location>
        <begin position="452"/>
        <end position="471"/>
    </location>
</feature>
<feature type="transmembrane region" description="Helical" evidence="4">
    <location>
        <begin position="278"/>
        <end position="300"/>
    </location>
</feature>
<evidence type="ECO:0000313" key="6">
    <source>
        <dbReference type="EMBL" id="RFU27835.1"/>
    </source>
</evidence>
<feature type="compositionally biased region" description="Polar residues" evidence="3">
    <location>
        <begin position="1"/>
        <end position="13"/>
    </location>
</feature>
<dbReference type="OMA" id="YGWICLL"/>
<dbReference type="Pfam" id="PF07690">
    <property type="entry name" value="MFS_1"/>
    <property type="match status" value="1"/>
</dbReference>
<comment type="caution">
    <text evidence="6">The sequence shown here is derived from an EMBL/GenBank/DDBJ whole genome shotgun (WGS) entry which is preliminary data.</text>
</comment>
<feature type="transmembrane region" description="Helical" evidence="4">
    <location>
        <begin position="57"/>
        <end position="80"/>
    </location>
</feature>
<evidence type="ECO:0000313" key="7">
    <source>
        <dbReference type="Proteomes" id="UP000258309"/>
    </source>
</evidence>
<evidence type="ECO:0000256" key="3">
    <source>
        <dbReference type="SAM" id="MobiDB-lite"/>
    </source>
</evidence>
<gene>
    <name evidence="6" type="ORF">B7463_g8499</name>
</gene>
<dbReference type="CDD" id="cd17352">
    <property type="entry name" value="MFS_MCT_SLC16"/>
    <property type="match status" value="1"/>
</dbReference>
<dbReference type="Proteomes" id="UP000258309">
    <property type="component" value="Unassembled WGS sequence"/>
</dbReference>
<dbReference type="PANTHER" id="PTHR11360">
    <property type="entry name" value="MONOCARBOXYLATE TRANSPORTER"/>
    <property type="match status" value="1"/>
</dbReference>
<name>A0A3E2H391_SCYLI</name>
<keyword evidence="4" id="KW-0472">Membrane</keyword>
<feature type="transmembrane region" description="Helical" evidence="4">
    <location>
        <begin position="223"/>
        <end position="244"/>
    </location>
</feature>
<keyword evidence="7" id="KW-1185">Reference proteome</keyword>
<accession>A0A3E2H391</accession>
<dbReference type="PANTHER" id="PTHR11360:SF284">
    <property type="entry name" value="EG:103B4.3 PROTEIN-RELATED"/>
    <property type="match status" value="1"/>
</dbReference>
<organism evidence="6 7">
    <name type="scientific">Scytalidium lignicola</name>
    <name type="common">Hyphomycete</name>
    <dbReference type="NCBI Taxonomy" id="5539"/>
    <lineage>
        <taxon>Eukaryota</taxon>
        <taxon>Fungi</taxon>
        <taxon>Dikarya</taxon>
        <taxon>Ascomycota</taxon>
        <taxon>Pezizomycotina</taxon>
        <taxon>Leotiomycetes</taxon>
        <taxon>Leotiomycetes incertae sedis</taxon>
        <taxon>Scytalidium</taxon>
    </lineage>
</organism>
<dbReference type="OrthoDB" id="6499973at2759"/>
<dbReference type="GO" id="GO:0016020">
    <property type="term" value="C:membrane"/>
    <property type="evidence" value="ECO:0007669"/>
    <property type="project" value="UniProtKB-SubCell"/>
</dbReference>
<feature type="region of interest" description="Disordered" evidence="3">
    <location>
        <begin position="1"/>
        <end position="44"/>
    </location>
</feature>
<feature type="domain" description="Major facilitator superfamily (MFS) profile" evidence="5">
    <location>
        <begin position="55"/>
        <end position="474"/>
    </location>
</feature>
<dbReference type="InterPro" id="IPR050327">
    <property type="entry name" value="Proton-linked_MCT"/>
</dbReference>
<dbReference type="GO" id="GO:0022857">
    <property type="term" value="F:transmembrane transporter activity"/>
    <property type="evidence" value="ECO:0007669"/>
    <property type="project" value="InterPro"/>
</dbReference>
<feature type="transmembrane region" description="Helical" evidence="4">
    <location>
        <begin position="190"/>
        <end position="211"/>
    </location>
</feature>
<feature type="transmembrane region" description="Helical" evidence="4">
    <location>
        <begin position="100"/>
        <end position="122"/>
    </location>
</feature>
<feature type="transmembrane region" description="Helical" evidence="4">
    <location>
        <begin position="134"/>
        <end position="152"/>
    </location>
</feature>
<feature type="non-terminal residue" evidence="6">
    <location>
        <position position="491"/>
    </location>
</feature>
<dbReference type="InterPro" id="IPR011701">
    <property type="entry name" value="MFS"/>
</dbReference>
<proteinExistence type="inferred from homology"/>
<evidence type="ECO:0000256" key="2">
    <source>
        <dbReference type="ARBA" id="ARBA00006727"/>
    </source>
</evidence>
<evidence type="ECO:0000259" key="5">
    <source>
        <dbReference type="PROSITE" id="PS50850"/>
    </source>
</evidence>
<feature type="transmembrane region" description="Helical" evidence="4">
    <location>
        <begin position="412"/>
        <end position="432"/>
    </location>
</feature>
<dbReference type="InterPro" id="IPR020846">
    <property type="entry name" value="MFS_dom"/>
</dbReference>
<sequence length="491" mass="52314">MSHPHNVTISASHDSPVGDGSTERRRQDSSDITQMEFEVDSPLQDASSSRMRTINSILVVLAAFLAMFTTCGLNFAFGVYQELYESMSASDDPNPFTGASPAQIGLIGTLAVSLMSLGAPLASAWCKSYSPRTITLVGGVIFAIANVLASFSQKLWQFMLTQGILLGLGTCLTYIPAVTVSPGWFNKHRGLAIGIVTSGTGVGGVAWAPTLRALNESIGFRNTLRFTGGISFLLVGFSSIMLRWEPETEQRNRIEIQSSQSRFFVPLINWRVARSRKFIAQCMSAGLQGAAYYAPVYFFSSYARTLGYSAATGATFIALSNAASAIGKVVIGFTADRVGRMNMLLFCTLVSAAVAFGLWLPSTLYGGDGKGKVLFVTFTILYGIFAGAYISLLPTVLVELFGVQHFVSVNGFLYMVRGITSLIGTPVAGALISGSSVSTDSAGMSKSYMKTTILIGALLAGATLGVTWARIEAALGLGIGRHGLSRIEWRA</sequence>
<feature type="transmembrane region" description="Helical" evidence="4">
    <location>
        <begin position="343"/>
        <end position="361"/>
    </location>
</feature>
<dbReference type="SUPFAM" id="SSF103473">
    <property type="entry name" value="MFS general substrate transporter"/>
    <property type="match status" value="1"/>
</dbReference>
<reference evidence="6 7" key="1">
    <citation type="submission" date="2018-05" db="EMBL/GenBank/DDBJ databases">
        <title>Draft genome sequence of Scytalidium lignicola DSM 105466, a ubiquitous saprotrophic fungus.</title>
        <authorList>
            <person name="Buettner E."/>
            <person name="Gebauer A.M."/>
            <person name="Hofrichter M."/>
            <person name="Liers C."/>
            <person name="Kellner H."/>
        </authorList>
    </citation>
    <scope>NUCLEOTIDE SEQUENCE [LARGE SCALE GENOMIC DNA]</scope>
    <source>
        <strain evidence="6 7">DSM 105466</strain>
    </source>
</reference>
<dbReference type="PROSITE" id="PS50850">
    <property type="entry name" value="MFS"/>
    <property type="match status" value="1"/>
</dbReference>
<evidence type="ECO:0000256" key="4">
    <source>
        <dbReference type="SAM" id="Phobius"/>
    </source>
</evidence>
<protein>
    <recommendedName>
        <fullName evidence="5">Major facilitator superfamily (MFS) profile domain-containing protein</fullName>
    </recommendedName>
</protein>
<keyword evidence="4" id="KW-0812">Transmembrane</keyword>
<feature type="transmembrane region" description="Helical" evidence="4">
    <location>
        <begin position="158"/>
        <end position="178"/>
    </location>
</feature>
<feature type="non-terminal residue" evidence="6">
    <location>
        <position position="1"/>
    </location>
</feature>
<feature type="transmembrane region" description="Helical" evidence="4">
    <location>
        <begin position="306"/>
        <end position="331"/>
    </location>
</feature>
<comment type="similarity">
    <text evidence="2">Belongs to the major facilitator superfamily. Monocarboxylate porter (TC 2.A.1.13) family.</text>
</comment>
<dbReference type="AlphaFoldDB" id="A0A3E2H391"/>
<comment type="subcellular location">
    <subcellularLocation>
        <location evidence="1">Membrane</location>
        <topology evidence="1">Multi-pass membrane protein</topology>
    </subcellularLocation>
</comment>